<dbReference type="GO" id="GO:0046656">
    <property type="term" value="P:folic acid biosynthetic process"/>
    <property type="evidence" value="ECO:0007669"/>
    <property type="project" value="UniProtKB-KW"/>
</dbReference>
<organism evidence="9 10">
    <name type="scientific">Pseudoxanthomonas wuyuanensis</name>
    <dbReference type="NCBI Taxonomy" id="1073196"/>
    <lineage>
        <taxon>Bacteria</taxon>
        <taxon>Pseudomonadati</taxon>
        <taxon>Pseudomonadota</taxon>
        <taxon>Gammaproteobacteria</taxon>
        <taxon>Lysobacterales</taxon>
        <taxon>Lysobacteraceae</taxon>
        <taxon>Pseudoxanthomonas</taxon>
    </lineage>
</organism>
<feature type="domain" description="7,8-dihydro-6-hydroxymethylpterin-pyrophosphokinase" evidence="8">
    <location>
        <begin position="6"/>
        <end position="95"/>
    </location>
</feature>
<keyword evidence="4" id="KW-0547">Nucleotide-binding</keyword>
<dbReference type="EMBL" id="OCND01000007">
    <property type="protein sequence ID" value="SOD55474.1"/>
    <property type="molecule type" value="Genomic_DNA"/>
</dbReference>
<dbReference type="GO" id="GO:0003848">
    <property type="term" value="F:2-amino-4-hydroxy-6-hydroxymethyldihydropteridine diphosphokinase activity"/>
    <property type="evidence" value="ECO:0007669"/>
    <property type="project" value="UniProtKB-EC"/>
</dbReference>
<dbReference type="SUPFAM" id="SSF55083">
    <property type="entry name" value="6-hydroxymethyl-7,8-dihydropterin pyrophosphokinase, HPPK"/>
    <property type="match status" value="1"/>
</dbReference>
<name>A0A286DA04_9GAMM</name>
<keyword evidence="10" id="KW-1185">Reference proteome</keyword>
<dbReference type="OrthoDB" id="5987842at2"/>
<protein>
    <recommendedName>
        <fullName evidence="2">2-amino-4-hydroxy-6-hydroxymethyldihydropteridine diphosphokinase</fullName>
        <ecNumber evidence="2">2.7.6.3</ecNumber>
    </recommendedName>
</protein>
<evidence type="ECO:0000256" key="7">
    <source>
        <dbReference type="ARBA" id="ARBA00022909"/>
    </source>
</evidence>
<reference evidence="9 10" key="1">
    <citation type="submission" date="2017-09" db="EMBL/GenBank/DDBJ databases">
        <authorList>
            <person name="Ehlers B."/>
            <person name="Leendertz F.H."/>
        </authorList>
    </citation>
    <scope>NUCLEOTIDE SEQUENCE [LARGE SCALE GENOMIC DNA]</scope>
    <source>
        <strain evidence="9 10">CGMCC 1.10978</strain>
    </source>
</reference>
<evidence type="ECO:0000313" key="10">
    <source>
        <dbReference type="Proteomes" id="UP000219374"/>
    </source>
</evidence>
<dbReference type="Pfam" id="PF01288">
    <property type="entry name" value="HPPK"/>
    <property type="match status" value="1"/>
</dbReference>
<proteinExistence type="predicted"/>
<dbReference type="GO" id="GO:0005524">
    <property type="term" value="F:ATP binding"/>
    <property type="evidence" value="ECO:0007669"/>
    <property type="project" value="UniProtKB-KW"/>
</dbReference>
<dbReference type="EC" id="2.7.6.3" evidence="2"/>
<dbReference type="InterPro" id="IPR035907">
    <property type="entry name" value="Hppk_sf"/>
</dbReference>
<keyword evidence="5 9" id="KW-0418">Kinase</keyword>
<keyword evidence="3" id="KW-0808">Transferase</keyword>
<keyword evidence="6" id="KW-0067">ATP-binding</keyword>
<comment type="pathway">
    <text evidence="1">Cofactor biosynthesis; tetrahydrofolate biosynthesis; 2-amino-4-hydroxy-6-hydroxymethyl-7,8-dihydropteridine diphosphate from 7,8-dihydroneopterin triphosphate: step 4/4.</text>
</comment>
<sequence length="134" mass="15310">MHRYLLLLGTDTDDESWLRQARIRLGQSGRLLRESKLVHGPSVVPGDGHRYINQALLIETTQPRDEWAAWLKRAERDLGRRRDGANYLIDIDLAAECDAQDRVIWHNPDKLAHALFRELAGQVLPEAAVLHGME</sequence>
<evidence type="ECO:0000259" key="8">
    <source>
        <dbReference type="Pfam" id="PF01288"/>
    </source>
</evidence>
<dbReference type="Proteomes" id="UP000219374">
    <property type="component" value="Unassembled WGS sequence"/>
</dbReference>
<evidence type="ECO:0000256" key="2">
    <source>
        <dbReference type="ARBA" id="ARBA00013253"/>
    </source>
</evidence>
<evidence type="ECO:0000256" key="4">
    <source>
        <dbReference type="ARBA" id="ARBA00022741"/>
    </source>
</evidence>
<evidence type="ECO:0000313" key="9">
    <source>
        <dbReference type="EMBL" id="SOD55474.1"/>
    </source>
</evidence>
<evidence type="ECO:0000256" key="6">
    <source>
        <dbReference type="ARBA" id="ARBA00022840"/>
    </source>
</evidence>
<gene>
    <name evidence="9" type="ORF">SAMN06296416_107143</name>
</gene>
<dbReference type="UniPathway" id="UPA00077">
    <property type="reaction ID" value="UER00155"/>
</dbReference>
<dbReference type="Gene3D" id="3.30.70.560">
    <property type="entry name" value="7,8-Dihydro-6-hydroxymethylpterin-pyrophosphokinase HPPK"/>
    <property type="match status" value="1"/>
</dbReference>
<evidence type="ECO:0000256" key="1">
    <source>
        <dbReference type="ARBA" id="ARBA00005051"/>
    </source>
</evidence>
<keyword evidence="7" id="KW-0289">Folate biosynthesis</keyword>
<dbReference type="AlphaFoldDB" id="A0A286DA04"/>
<dbReference type="InterPro" id="IPR000550">
    <property type="entry name" value="Hppk"/>
</dbReference>
<evidence type="ECO:0000256" key="5">
    <source>
        <dbReference type="ARBA" id="ARBA00022777"/>
    </source>
</evidence>
<dbReference type="GO" id="GO:0016301">
    <property type="term" value="F:kinase activity"/>
    <property type="evidence" value="ECO:0007669"/>
    <property type="project" value="UniProtKB-KW"/>
</dbReference>
<dbReference type="RefSeq" id="WP_097122716.1">
    <property type="nucleotide sequence ID" value="NZ_OCND01000007.1"/>
</dbReference>
<dbReference type="GO" id="GO:0046654">
    <property type="term" value="P:tetrahydrofolate biosynthetic process"/>
    <property type="evidence" value="ECO:0007669"/>
    <property type="project" value="UniProtKB-UniPathway"/>
</dbReference>
<evidence type="ECO:0000256" key="3">
    <source>
        <dbReference type="ARBA" id="ARBA00022679"/>
    </source>
</evidence>
<accession>A0A286DA04</accession>